<evidence type="ECO:0000256" key="4">
    <source>
        <dbReference type="ARBA" id="ARBA00022840"/>
    </source>
</evidence>
<keyword evidence="4" id="KW-0067">ATP-binding</keyword>
<dbReference type="Proteomes" id="UP000238836">
    <property type="component" value="Unassembled WGS sequence"/>
</dbReference>
<dbReference type="SUPFAM" id="SSF110849">
    <property type="entry name" value="ParB/Sulfiredoxin"/>
    <property type="match status" value="1"/>
</dbReference>
<dbReference type="InterPro" id="IPR023098">
    <property type="entry name" value="SerK/SbnI_C"/>
</dbReference>
<reference evidence="6 7" key="1">
    <citation type="submission" date="2018-03" db="EMBL/GenBank/DDBJ databases">
        <title>Genomic Encyclopedia of Archaeal and Bacterial Type Strains, Phase II (KMG-II): from individual species to whole genera.</title>
        <authorList>
            <person name="Goeker M."/>
        </authorList>
    </citation>
    <scope>NUCLEOTIDE SEQUENCE [LARGE SCALE GENOMIC DNA]</scope>
    <source>
        <strain evidence="6 7">RHA1</strain>
    </source>
</reference>
<organism evidence="6 7">
    <name type="scientific">Laceyella sediminis</name>
    <dbReference type="NCBI Taxonomy" id="573074"/>
    <lineage>
        <taxon>Bacteria</taxon>
        <taxon>Bacillati</taxon>
        <taxon>Bacillota</taxon>
        <taxon>Bacilli</taxon>
        <taxon>Bacillales</taxon>
        <taxon>Thermoactinomycetaceae</taxon>
        <taxon>Laceyella</taxon>
    </lineage>
</organism>
<evidence type="ECO:0000256" key="1">
    <source>
        <dbReference type="ARBA" id="ARBA00022679"/>
    </source>
</evidence>
<dbReference type="PIRSF" id="PIRSF032543">
    <property type="entry name" value="UCP032543_ParB-like"/>
    <property type="match status" value="1"/>
</dbReference>
<dbReference type="Gene3D" id="3.90.1530.10">
    <property type="entry name" value="Conserved hypothetical protein from pyrococcus furiosus pfu- 392566-001, ParB domain"/>
    <property type="match status" value="1"/>
</dbReference>
<feature type="domain" description="ParB-like N-terminal" evidence="5">
    <location>
        <begin position="8"/>
        <end position="90"/>
    </location>
</feature>
<gene>
    <name evidence="6" type="ORF">CLV36_11737</name>
</gene>
<evidence type="ECO:0000256" key="3">
    <source>
        <dbReference type="ARBA" id="ARBA00022777"/>
    </source>
</evidence>
<comment type="caution">
    <text evidence="6">The sequence shown here is derived from an EMBL/GenBank/DDBJ whole genome shotgun (WGS) entry which is preliminary data.</text>
</comment>
<keyword evidence="2" id="KW-0547">Nucleotide-binding</keyword>
<dbReference type="CDD" id="cd16388">
    <property type="entry name" value="SbnI_like_N"/>
    <property type="match status" value="1"/>
</dbReference>
<dbReference type="SMART" id="SM00470">
    <property type="entry name" value="ParB"/>
    <property type="match status" value="1"/>
</dbReference>
<dbReference type="InterPro" id="IPR016999">
    <property type="entry name" value="SbnI-like"/>
</dbReference>
<keyword evidence="1" id="KW-0808">Transferase</keyword>
<protein>
    <submittedName>
        <fullName evidence="6">ParB-like nuclease family protein</fullName>
    </submittedName>
</protein>
<dbReference type="RefSeq" id="WP_106343268.1">
    <property type="nucleotide sequence ID" value="NZ_PVTZ01000017.1"/>
</dbReference>
<dbReference type="InterPro" id="IPR037953">
    <property type="entry name" value="SbnI-like_N"/>
</dbReference>
<dbReference type="EMBL" id="PVTZ01000017">
    <property type="protein sequence ID" value="PRZ12058.1"/>
    <property type="molecule type" value="Genomic_DNA"/>
</dbReference>
<accession>A0ABX5ENN3</accession>
<dbReference type="InterPro" id="IPR003115">
    <property type="entry name" value="ParB_N"/>
</dbReference>
<dbReference type="Gene3D" id="3.30.1760.10">
    <property type="entry name" value="Conserved hypothetical protein from pyrococcus furiosus pfu- 392566-001, domain 2"/>
    <property type="match status" value="1"/>
</dbReference>
<sequence>MDIIAALERIPIQDLHLHEAHEPGRLQKTCDSIRQEGMLRHPILATPMAGGYLVLDGAHRLASLRRLGCVYAPVQIIEREHLSLSAWDHVVPDGEWLDDWMNEAKVRCVPEMEAANEEVVVTLIRQRKPYALLLPAGENAAGKRLSLWRSLVENYSRRFKVIRLPYGTGVYPDEKMVCIRHAVCDLEDVMKTVMRKEVYPAGVTRFLIEGRLLNLCIPLALMADDPFAKRAWEHALAHWRSHLRCYTEKVYLCEASASALLMGEKAGQAPNVVGDVAPILSAN</sequence>
<dbReference type="InterPro" id="IPR036086">
    <property type="entry name" value="ParB/Sulfiredoxin_sf"/>
</dbReference>
<evidence type="ECO:0000256" key="2">
    <source>
        <dbReference type="ARBA" id="ARBA00022741"/>
    </source>
</evidence>
<proteinExistence type="predicted"/>
<evidence type="ECO:0000259" key="5">
    <source>
        <dbReference type="SMART" id="SM00470"/>
    </source>
</evidence>
<evidence type="ECO:0000313" key="6">
    <source>
        <dbReference type="EMBL" id="PRZ12058.1"/>
    </source>
</evidence>
<name>A0ABX5ENN3_9BACL</name>
<keyword evidence="7" id="KW-1185">Reference proteome</keyword>
<evidence type="ECO:0000313" key="7">
    <source>
        <dbReference type="Proteomes" id="UP000238836"/>
    </source>
</evidence>
<keyword evidence="3" id="KW-0418">Kinase</keyword>